<keyword evidence="4" id="KW-1015">Disulfide bond</keyword>
<feature type="domain" description="CFEM" evidence="6">
    <location>
        <begin position="8"/>
        <end position="117"/>
    </location>
</feature>
<feature type="signal peptide" evidence="5">
    <location>
        <begin position="1"/>
        <end position="23"/>
    </location>
</feature>
<keyword evidence="3 5" id="KW-0732">Signal</keyword>
<comment type="subcellular location">
    <subcellularLocation>
        <location evidence="1">Secreted</location>
    </subcellularLocation>
</comment>
<dbReference type="AlphaFoldDB" id="A0A409X6I0"/>
<keyword evidence="8" id="KW-1185">Reference proteome</keyword>
<evidence type="ECO:0000256" key="1">
    <source>
        <dbReference type="ARBA" id="ARBA00004613"/>
    </source>
</evidence>
<evidence type="ECO:0000256" key="3">
    <source>
        <dbReference type="ARBA" id="ARBA00022729"/>
    </source>
</evidence>
<evidence type="ECO:0000313" key="7">
    <source>
        <dbReference type="EMBL" id="PPQ86347.1"/>
    </source>
</evidence>
<gene>
    <name evidence="7" type="ORF">CVT25_005600</name>
</gene>
<evidence type="ECO:0000256" key="5">
    <source>
        <dbReference type="SAM" id="SignalP"/>
    </source>
</evidence>
<feature type="chain" id="PRO_5019132292" description="CFEM domain-containing protein" evidence="5">
    <location>
        <begin position="24"/>
        <end position="173"/>
    </location>
</feature>
<comment type="caution">
    <text evidence="7">The sequence shown here is derived from an EMBL/GenBank/DDBJ whole genome shotgun (WGS) entry which is preliminary data.</text>
</comment>
<protein>
    <recommendedName>
        <fullName evidence="6">CFEM domain-containing protein</fullName>
    </recommendedName>
</protein>
<name>A0A409X6I0_PSICY</name>
<keyword evidence="2" id="KW-0964">Secreted</keyword>
<organism evidence="7 8">
    <name type="scientific">Psilocybe cyanescens</name>
    <dbReference type="NCBI Taxonomy" id="93625"/>
    <lineage>
        <taxon>Eukaryota</taxon>
        <taxon>Fungi</taxon>
        <taxon>Dikarya</taxon>
        <taxon>Basidiomycota</taxon>
        <taxon>Agaricomycotina</taxon>
        <taxon>Agaricomycetes</taxon>
        <taxon>Agaricomycetidae</taxon>
        <taxon>Agaricales</taxon>
        <taxon>Agaricineae</taxon>
        <taxon>Strophariaceae</taxon>
        <taxon>Psilocybe</taxon>
    </lineage>
</organism>
<evidence type="ECO:0000259" key="6">
    <source>
        <dbReference type="PROSITE" id="PS52012"/>
    </source>
</evidence>
<proteinExistence type="predicted"/>
<dbReference type="Proteomes" id="UP000283269">
    <property type="component" value="Unassembled WGS sequence"/>
</dbReference>
<evidence type="ECO:0000256" key="2">
    <source>
        <dbReference type="ARBA" id="ARBA00022525"/>
    </source>
</evidence>
<sequence>MRLTFSLLASTFITLLSLTTTKAQTTAAWWNSLLTCPVQCATSAAANAGCDINDLKCLCNSSTFLTDFRNCVELSCAVTSNANPAIAAFSNACLAFDWTWGESPCIRNCASKAAQAVGCDLNDRICLCNHKVAFLAKFYACITNNCPAQLEDAQNFIATDFICPIVDPPPPNA</sequence>
<dbReference type="OrthoDB" id="3045591at2759"/>
<dbReference type="PROSITE" id="PS52012">
    <property type="entry name" value="CFEM"/>
    <property type="match status" value="1"/>
</dbReference>
<dbReference type="Pfam" id="PF05730">
    <property type="entry name" value="CFEM"/>
    <property type="match status" value="2"/>
</dbReference>
<reference evidence="7 8" key="1">
    <citation type="journal article" date="2018" name="Evol. Lett.">
        <title>Horizontal gene cluster transfer increased hallucinogenic mushroom diversity.</title>
        <authorList>
            <person name="Reynolds H.T."/>
            <person name="Vijayakumar V."/>
            <person name="Gluck-Thaler E."/>
            <person name="Korotkin H.B."/>
            <person name="Matheny P.B."/>
            <person name="Slot J.C."/>
        </authorList>
    </citation>
    <scope>NUCLEOTIDE SEQUENCE [LARGE SCALE GENOMIC DNA]</scope>
    <source>
        <strain evidence="7 8">2631</strain>
    </source>
</reference>
<accession>A0A409X6I0</accession>
<evidence type="ECO:0000256" key="4">
    <source>
        <dbReference type="ARBA" id="ARBA00023157"/>
    </source>
</evidence>
<dbReference type="GO" id="GO:0005576">
    <property type="term" value="C:extracellular region"/>
    <property type="evidence" value="ECO:0007669"/>
    <property type="project" value="UniProtKB-SubCell"/>
</dbReference>
<dbReference type="EMBL" id="NHYD01002514">
    <property type="protein sequence ID" value="PPQ86347.1"/>
    <property type="molecule type" value="Genomic_DNA"/>
</dbReference>
<evidence type="ECO:0000313" key="8">
    <source>
        <dbReference type="Proteomes" id="UP000283269"/>
    </source>
</evidence>
<dbReference type="STRING" id="93625.A0A409X6I0"/>
<dbReference type="InParanoid" id="A0A409X6I0"/>
<dbReference type="InterPro" id="IPR008427">
    <property type="entry name" value="Extracellular_membr_CFEM_dom"/>
</dbReference>